<keyword evidence="2" id="KW-1185">Reference proteome</keyword>
<protein>
    <submittedName>
        <fullName evidence="1">Uncharacterized protein</fullName>
    </submittedName>
</protein>
<name>A0AAN8IZW8_PATCE</name>
<evidence type="ECO:0000313" key="2">
    <source>
        <dbReference type="Proteomes" id="UP001347796"/>
    </source>
</evidence>
<sequence length="170" mass="19444">MGSRVEIFYAMHHMQSHLSCLQFVCGGRYRQTGRERCCYKLNTTVWLVGYAYWKHQGQAYVGLDIPPPSQTSMHRLSKAVCEKTVELDARCMKEKVDEVKAINAKGGAIRCEQSNSLTGKSKSSAVNTINDNLWAFLICQIRSGHLERRMPYLSLAVRRNFTEKNQFFSV</sequence>
<accession>A0AAN8IZW8</accession>
<dbReference type="AlphaFoldDB" id="A0AAN8IZW8"/>
<dbReference type="Proteomes" id="UP001347796">
    <property type="component" value="Unassembled WGS sequence"/>
</dbReference>
<dbReference type="EMBL" id="JAZGQO010000016">
    <property type="protein sequence ID" value="KAK6168574.1"/>
    <property type="molecule type" value="Genomic_DNA"/>
</dbReference>
<evidence type="ECO:0000313" key="1">
    <source>
        <dbReference type="EMBL" id="KAK6168574.1"/>
    </source>
</evidence>
<gene>
    <name evidence="1" type="ORF">SNE40_021080</name>
</gene>
<reference evidence="1 2" key="1">
    <citation type="submission" date="2024-01" db="EMBL/GenBank/DDBJ databases">
        <title>The genome of the rayed Mediterranean limpet Patella caerulea (Linnaeus, 1758).</title>
        <authorList>
            <person name="Anh-Thu Weber A."/>
            <person name="Halstead-Nussloch G."/>
        </authorList>
    </citation>
    <scope>NUCLEOTIDE SEQUENCE [LARGE SCALE GENOMIC DNA]</scope>
    <source>
        <strain evidence="1">AATW-2023a</strain>
        <tissue evidence="1">Whole specimen</tissue>
    </source>
</reference>
<organism evidence="1 2">
    <name type="scientific">Patella caerulea</name>
    <name type="common">Rayed Mediterranean limpet</name>
    <dbReference type="NCBI Taxonomy" id="87958"/>
    <lineage>
        <taxon>Eukaryota</taxon>
        <taxon>Metazoa</taxon>
        <taxon>Spiralia</taxon>
        <taxon>Lophotrochozoa</taxon>
        <taxon>Mollusca</taxon>
        <taxon>Gastropoda</taxon>
        <taxon>Patellogastropoda</taxon>
        <taxon>Patelloidea</taxon>
        <taxon>Patellidae</taxon>
        <taxon>Patella</taxon>
    </lineage>
</organism>
<proteinExistence type="predicted"/>
<comment type="caution">
    <text evidence="1">The sequence shown here is derived from an EMBL/GenBank/DDBJ whole genome shotgun (WGS) entry which is preliminary data.</text>
</comment>